<dbReference type="GO" id="GO:0005737">
    <property type="term" value="C:cytoplasm"/>
    <property type="evidence" value="ECO:0007669"/>
    <property type="project" value="TreeGrafter"/>
</dbReference>
<dbReference type="InterPro" id="IPR038081">
    <property type="entry name" value="CalX-like_sf"/>
</dbReference>
<organism evidence="6 7">
    <name type="scientific">Cyclopterus lumpus</name>
    <name type="common">Lumpsucker</name>
    <dbReference type="NCBI Taxonomy" id="8103"/>
    <lineage>
        <taxon>Eukaryota</taxon>
        <taxon>Metazoa</taxon>
        <taxon>Chordata</taxon>
        <taxon>Craniata</taxon>
        <taxon>Vertebrata</taxon>
        <taxon>Euteleostomi</taxon>
        <taxon>Actinopterygii</taxon>
        <taxon>Neopterygii</taxon>
        <taxon>Teleostei</taxon>
        <taxon>Neoteleostei</taxon>
        <taxon>Acanthomorphata</taxon>
        <taxon>Eupercaria</taxon>
        <taxon>Perciformes</taxon>
        <taxon>Cottioidei</taxon>
        <taxon>Cottales</taxon>
        <taxon>Cyclopteridae</taxon>
        <taxon>Cyclopterus</taxon>
    </lineage>
</organism>
<dbReference type="SMART" id="SM00237">
    <property type="entry name" value="Calx_beta"/>
    <property type="match status" value="2"/>
</dbReference>
<keyword evidence="2" id="KW-0677">Repeat</keyword>
<dbReference type="GO" id="GO:0007605">
    <property type="term" value="P:sensory perception of sound"/>
    <property type="evidence" value="ECO:0007669"/>
    <property type="project" value="TreeGrafter"/>
</dbReference>
<dbReference type="GO" id="GO:0010855">
    <property type="term" value="F:adenylate cyclase inhibitor activity"/>
    <property type="evidence" value="ECO:0007669"/>
    <property type="project" value="TreeGrafter"/>
</dbReference>
<evidence type="ECO:0000256" key="1">
    <source>
        <dbReference type="ARBA" id="ARBA00022729"/>
    </source>
</evidence>
<feature type="domain" description="Calx-beta" evidence="5">
    <location>
        <begin position="356"/>
        <end position="465"/>
    </location>
</feature>
<evidence type="ECO:0000256" key="4">
    <source>
        <dbReference type="SAM" id="SignalP"/>
    </source>
</evidence>
<dbReference type="FunFam" id="2.60.40.2030:FF:000023">
    <property type="entry name" value="Adhesion G protein-coupled receptor V1"/>
    <property type="match status" value="1"/>
</dbReference>
<accession>A0A8C3AT30</accession>
<evidence type="ECO:0000259" key="5">
    <source>
        <dbReference type="SMART" id="SM00237"/>
    </source>
</evidence>
<dbReference type="GO" id="GO:0016020">
    <property type="term" value="C:membrane"/>
    <property type="evidence" value="ECO:0007669"/>
    <property type="project" value="InterPro"/>
</dbReference>
<keyword evidence="7" id="KW-1185">Reference proteome</keyword>
<dbReference type="FunFam" id="2.60.40.2030:FF:000017">
    <property type="entry name" value="Adhesion G protein-coupled receptor V1"/>
    <property type="match status" value="1"/>
</dbReference>
<reference evidence="6" key="2">
    <citation type="submission" date="2025-09" db="UniProtKB">
        <authorList>
            <consortium name="Ensembl"/>
        </authorList>
    </citation>
    <scope>IDENTIFICATION</scope>
</reference>
<dbReference type="AlphaFoldDB" id="A0A8C3AT30"/>
<feature type="signal peptide" evidence="4">
    <location>
        <begin position="1"/>
        <end position="21"/>
    </location>
</feature>
<dbReference type="GO" id="GO:0071277">
    <property type="term" value="P:cellular response to calcium ion"/>
    <property type="evidence" value="ECO:0007669"/>
    <property type="project" value="TreeGrafter"/>
</dbReference>
<dbReference type="GO" id="GO:0001965">
    <property type="term" value="F:G-protein alpha-subunit binding"/>
    <property type="evidence" value="ECO:0007669"/>
    <property type="project" value="TreeGrafter"/>
</dbReference>
<evidence type="ECO:0000256" key="2">
    <source>
        <dbReference type="ARBA" id="ARBA00022737"/>
    </source>
</evidence>
<protein>
    <recommendedName>
        <fullName evidence="5">Calx-beta domain-containing protein</fullName>
    </recommendedName>
</protein>
<dbReference type="GO" id="GO:0004930">
    <property type="term" value="F:G protein-coupled receptor activity"/>
    <property type="evidence" value="ECO:0007669"/>
    <property type="project" value="InterPro"/>
</dbReference>
<dbReference type="Proteomes" id="UP000694565">
    <property type="component" value="Unplaced"/>
</dbReference>
<dbReference type="GO" id="GO:0032420">
    <property type="term" value="C:stereocilium"/>
    <property type="evidence" value="ECO:0007669"/>
    <property type="project" value="TreeGrafter"/>
</dbReference>
<dbReference type="PANTHER" id="PTHR46682">
    <property type="entry name" value="ADHESION G-PROTEIN COUPLED RECEPTOR V1"/>
    <property type="match status" value="1"/>
</dbReference>
<dbReference type="SUPFAM" id="SSF141072">
    <property type="entry name" value="CalX-like"/>
    <property type="match status" value="5"/>
</dbReference>
<feature type="chain" id="PRO_5034265649" description="Calx-beta domain-containing protein" evidence="4">
    <location>
        <begin position="22"/>
        <end position="795"/>
    </location>
</feature>
<dbReference type="FunFam" id="2.60.40.2030:FF:000007">
    <property type="entry name" value="Adhesion G-protein coupled receptor V1"/>
    <property type="match status" value="1"/>
</dbReference>
<reference evidence="6" key="1">
    <citation type="submission" date="2025-08" db="UniProtKB">
        <authorList>
            <consortium name="Ensembl"/>
        </authorList>
    </citation>
    <scope>IDENTIFICATION</scope>
</reference>
<dbReference type="InterPro" id="IPR026919">
    <property type="entry name" value="ADGRV1"/>
</dbReference>
<dbReference type="GeneTree" id="ENSGT00940000154880"/>
<dbReference type="PANTHER" id="PTHR46682:SF1">
    <property type="entry name" value="ADHESION G-PROTEIN COUPLED RECEPTOR V1"/>
    <property type="match status" value="1"/>
</dbReference>
<name>A0A8C3AT30_CYCLU</name>
<dbReference type="Ensembl" id="ENSCLMT00005047907.1">
    <property type="protein sequence ID" value="ENSCLMP00005046305.1"/>
    <property type="gene ID" value="ENSCLMG00005021326.1"/>
</dbReference>
<keyword evidence="1 4" id="KW-0732">Signal</keyword>
<proteinExistence type="predicted"/>
<dbReference type="GO" id="GO:0007601">
    <property type="term" value="P:visual perception"/>
    <property type="evidence" value="ECO:0007669"/>
    <property type="project" value="TreeGrafter"/>
</dbReference>
<evidence type="ECO:0000313" key="6">
    <source>
        <dbReference type="Ensembl" id="ENSCLMP00005046305.1"/>
    </source>
</evidence>
<sequence length="795" mass="86123">MLPVLLLAGLILALAIPGTASESATLRFLGQTDFVVNESNTAVIRLVVERVGDPVNVTALVLLEGVNTGDFESINAAAFLLSTESNKTIFIAVKDDDLPEADETFTFNLTLQSSSNGVTLGKPNKATITILSNDNAFGIVGFNSTEDIVVDEPRGRNHYVPFTLIREKGTYGTVNVNFEISEGPNPAIEDLSPDRGNITIPVGQAVVHFSVLIKDDQIPEDDEVFSVRLTAVAGGALLRPNASSVQLRIRRNDSPLRFSRSIMAVPESAGIIALNVTRGRLTEVDVRGSTHRATPAVDFLDLQPVRTVIFPPFVYETSLLFEIRDDIVPEIAESFHLVLLEETIRGDAVLVPPNAVLVTIEPNDKPNGVLSISSSAVIHPITINEDLTERFEGIIIVRNGGSYGAVSANWSISRNSSDRSPVSDDLRPAAGMVRFAAGQVTAVIPINIVADDEPEEAEAFVFKLQNNTLPGNAEVDEPMEIVFYIQDSDNVYGLFRFDPTKEQSIQSQPEGRFLSLNFLREGGILGGVSMALTALYIPAGPIDPALASDQVLNVSRSVKVVFSHERMVHVILPIRNDAFLQNGAHFLIQVNTAGNKLQTQAFGGPLNLTLTVTPDIANGEIVFFMYVRMSRWFIRLMFGAAGKPSPAHAMEQTVQAEVFWTLQPIGDNIVSISVQDFGAPKVALWSSSPGQSDASINFTIMADNIPEVNETLLLTLDRGCHHGDDDPGGVFEFSSVSRGPLVINEGEAVELHVGRAKGQLLKQLVRYAVMPVGNTEEEVVRTWPITSGRDLLCGT</sequence>
<keyword evidence="3" id="KW-0106">Calcium</keyword>
<evidence type="ECO:0000313" key="7">
    <source>
        <dbReference type="Proteomes" id="UP000694565"/>
    </source>
</evidence>
<dbReference type="Gene3D" id="2.60.40.2030">
    <property type="match status" value="4"/>
</dbReference>
<dbReference type="Pfam" id="PF03160">
    <property type="entry name" value="Calx-beta"/>
    <property type="match status" value="4"/>
</dbReference>
<dbReference type="InterPro" id="IPR003644">
    <property type="entry name" value="Calx_beta"/>
</dbReference>
<evidence type="ECO:0000256" key="3">
    <source>
        <dbReference type="ARBA" id="ARBA00022837"/>
    </source>
</evidence>
<feature type="domain" description="Calx-beta" evidence="5">
    <location>
        <begin position="126"/>
        <end position="230"/>
    </location>
</feature>